<evidence type="ECO:0000259" key="2">
    <source>
        <dbReference type="Pfam" id="PF13579"/>
    </source>
</evidence>
<feature type="domain" description="Glycosyl transferase family 1" evidence="1">
    <location>
        <begin position="216"/>
        <end position="375"/>
    </location>
</feature>
<dbReference type="PANTHER" id="PTHR12526:SF637">
    <property type="entry name" value="GLYCOSYLTRANSFERASE EPSF-RELATED"/>
    <property type="match status" value="1"/>
</dbReference>
<dbReference type="Proteomes" id="UP001549321">
    <property type="component" value="Unassembled WGS sequence"/>
</dbReference>
<dbReference type="PANTHER" id="PTHR12526">
    <property type="entry name" value="GLYCOSYLTRANSFERASE"/>
    <property type="match status" value="1"/>
</dbReference>
<evidence type="ECO:0000259" key="1">
    <source>
        <dbReference type="Pfam" id="PF00534"/>
    </source>
</evidence>
<gene>
    <name evidence="3" type="ORF">ABIE08_001034</name>
</gene>
<dbReference type="Pfam" id="PF13579">
    <property type="entry name" value="Glyco_trans_4_4"/>
    <property type="match status" value="1"/>
</dbReference>
<dbReference type="EMBL" id="JBEPSM010000001">
    <property type="protein sequence ID" value="MET4633121.1"/>
    <property type="molecule type" value="Genomic_DNA"/>
</dbReference>
<dbReference type="Pfam" id="PF00534">
    <property type="entry name" value="Glycos_transf_1"/>
    <property type="match status" value="1"/>
</dbReference>
<evidence type="ECO:0000313" key="3">
    <source>
        <dbReference type="EMBL" id="MET4633121.1"/>
    </source>
</evidence>
<comment type="caution">
    <text evidence="3">The sequence shown here is derived from an EMBL/GenBank/DDBJ whole genome shotgun (WGS) entry which is preliminary data.</text>
</comment>
<sequence>MTAADLLAARPSRNSSAEPAEAIRVAMVMAHLSQRSGGVFEAVHGLAPALEARAGMDVSVYGLEHPAPAYQMLRQRGVSTEVFPVRGPASFGYAPRLGQALRRGAADLLHVQGLWMYPSVAAMGWTGRAMPYVVTTHGMLDRWALANRRWKKRLASLVFETRHLRGAACLHALCASELESIRDAGLRNPVCVIPNGVEISSAPPVATPPLWRGIIPGRAAVLLFLGRIAPQKGIPDLLRGFARYRQEAAGASMQPKWHLVIAGWGEDAYRTSLQQLTTELGLNPVVHFVGPQFGEEKARSFAAADAFVLPSISEGLPIAVLEAWAAHLPVLMTPRCNLAIGFAQGAALPIEPEPASIAEGLRTLVSLTPAQRRQIGVQGAKLVVESFSWPKAAESMEAVYRWVLGRGDRPDTVDLA</sequence>
<dbReference type="InterPro" id="IPR028098">
    <property type="entry name" value="Glyco_trans_4-like_N"/>
</dbReference>
<feature type="domain" description="Glycosyltransferase subfamily 4-like N-terminal" evidence="2">
    <location>
        <begin position="37"/>
        <end position="196"/>
    </location>
</feature>
<evidence type="ECO:0000313" key="4">
    <source>
        <dbReference type="Proteomes" id="UP001549321"/>
    </source>
</evidence>
<reference evidence="3 4" key="1">
    <citation type="submission" date="2024-06" db="EMBL/GenBank/DDBJ databases">
        <title>Sorghum-associated microbial communities from plants grown in Nebraska, USA.</title>
        <authorList>
            <person name="Schachtman D."/>
        </authorList>
    </citation>
    <scope>NUCLEOTIDE SEQUENCE [LARGE SCALE GENOMIC DNA]</scope>
    <source>
        <strain evidence="3 4">3207</strain>
    </source>
</reference>
<accession>A0ABV2QWE9</accession>
<dbReference type="InterPro" id="IPR001296">
    <property type="entry name" value="Glyco_trans_1"/>
</dbReference>
<name>A0ABV2QWE9_9HYPH</name>
<dbReference type="SUPFAM" id="SSF53756">
    <property type="entry name" value="UDP-Glycosyltransferase/glycogen phosphorylase"/>
    <property type="match status" value="1"/>
</dbReference>
<keyword evidence="4" id="KW-1185">Reference proteome</keyword>
<organism evidence="3 4">
    <name type="scientific">Kaistia defluvii</name>
    <dbReference type="NCBI Taxonomy" id="410841"/>
    <lineage>
        <taxon>Bacteria</taxon>
        <taxon>Pseudomonadati</taxon>
        <taxon>Pseudomonadota</taxon>
        <taxon>Alphaproteobacteria</taxon>
        <taxon>Hyphomicrobiales</taxon>
        <taxon>Kaistiaceae</taxon>
        <taxon>Kaistia</taxon>
    </lineage>
</organism>
<proteinExistence type="predicted"/>
<dbReference type="Gene3D" id="3.40.50.2000">
    <property type="entry name" value="Glycogen Phosphorylase B"/>
    <property type="match status" value="2"/>
</dbReference>
<protein>
    <submittedName>
        <fullName evidence="3">Glycosyltransferase involved in cell wall biosynthesis</fullName>
    </submittedName>
</protein>